<dbReference type="AlphaFoldDB" id="A0A1T3NQS8"/>
<dbReference type="GO" id="GO:0005886">
    <property type="term" value="C:plasma membrane"/>
    <property type="evidence" value="ECO:0007669"/>
    <property type="project" value="UniProtKB-SubCell"/>
</dbReference>
<evidence type="ECO:0000256" key="11">
    <source>
        <dbReference type="SAM" id="Phobius"/>
    </source>
</evidence>
<keyword evidence="9 11" id="KW-0472">Membrane</keyword>
<dbReference type="Gene3D" id="3.40.50.300">
    <property type="entry name" value="P-loop containing nucleotide triphosphate hydrolases"/>
    <property type="match status" value="1"/>
</dbReference>
<dbReference type="InterPro" id="IPR003593">
    <property type="entry name" value="AAA+_ATPase"/>
</dbReference>
<dbReference type="Gene3D" id="1.20.1560.10">
    <property type="entry name" value="ABC transporter type 1, transmembrane domain"/>
    <property type="match status" value="1"/>
</dbReference>
<dbReference type="EMBL" id="MWQN01000002">
    <property type="protein sequence ID" value="OPC78971.1"/>
    <property type="molecule type" value="Genomic_DNA"/>
</dbReference>
<evidence type="ECO:0000256" key="2">
    <source>
        <dbReference type="ARBA" id="ARBA00022448"/>
    </source>
</evidence>
<dbReference type="PROSITE" id="PS50929">
    <property type="entry name" value="ABC_TM1F"/>
    <property type="match status" value="1"/>
</dbReference>
<dbReference type="Pfam" id="PF00664">
    <property type="entry name" value="ABC_membrane"/>
    <property type="match status" value="1"/>
</dbReference>
<keyword evidence="5 11" id="KW-0812">Transmembrane</keyword>
<evidence type="ECO:0000256" key="8">
    <source>
        <dbReference type="ARBA" id="ARBA00022989"/>
    </source>
</evidence>
<comment type="caution">
    <text evidence="14">The sequence shown here is derived from an EMBL/GenBank/DDBJ whole genome shotgun (WGS) entry which is preliminary data.</text>
</comment>
<name>A0A1T3NQS8_9ACTN</name>
<gene>
    <name evidence="14" type="ORF">B4N89_33200</name>
</gene>
<keyword evidence="6" id="KW-0547">Nucleotide-binding</keyword>
<dbReference type="SUPFAM" id="SSF52540">
    <property type="entry name" value="P-loop containing nucleoside triphosphate hydrolases"/>
    <property type="match status" value="1"/>
</dbReference>
<evidence type="ECO:0000313" key="14">
    <source>
        <dbReference type="EMBL" id="OPC78971.1"/>
    </source>
</evidence>
<dbReference type="Pfam" id="PF00005">
    <property type="entry name" value="ABC_tran"/>
    <property type="match status" value="1"/>
</dbReference>
<dbReference type="PANTHER" id="PTHR43394:SF1">
    <property type="entry name" value="ATP-BINDING CASSETTE SUB-FAMILY B MEMBER 10, MITOCHONDRIAL"/>
    <property type="match status" value="1"/>
</dbReference>
<dbReference type="OrthoDB" id="9806127at2"/>
<dbReference type="SMART" id="SM00382">
    <property type="entry name" value="AAA"/>
    <property type="match status" value="1"/>
</dbReference>
<evidence type="ECO:0000256" key="1">
    <source>
        <dbReference type="ARBA" id="ARBA00004429"/>
    </source>
</evidence>
<dbReference type="InterPro" id="IPR017871">
    <property type="entry name" value="ABC_transporter-like_CS"/>
</dbReference>
<comment type="subcellular location">
    <subcellularLocation>
        <location evidence="1">Cell inner membrane</location>
        <topology evidence="1">Multi-pass membrane protein</topology>
    </subcellularLocation>
</comment>
<feature type="transmembrane region" description="Helical" evidence="11">
    <location>
        <begin position="153"/>
        <end position="180"/>
    </location>
</feature>
<protein>
    <submittedName>
        <fullName evidence="14">Multidrug ABC transporter permease</fullName>
    </submittedName>
</protein>
<proteinExistence type="inferred from homology"/>
<evidence type="ECO:0000256" key="4">
    <source>
        <dbReference type="ARBA" id="ARBA00022519"/>
    </source>
</evidence>
<keyword evidence="15" id="KW-1185">Reference proteome</keyword>
<comment type="similarity">
    <text evidence="10">Belongs to the ABC transporter superfamily. Siderophore-Fe(3+) uptake transporter (SIUT) (TC 3.A.1.21) family.</text>
</comment>
<dbReference type="FunFam" id="3.40.50.300:FF:000221">
    <property type="entry name" value="Multidrug ABC transporter ATP-binding protein"/>
    <property type="match status" value="1"/>
</dbReference>
<dbReference type="InterPro" id="IPR036640">
    <property type="entry name" value="ABC1_TM_sf"/>
</dbReference>
<evidence type="ECO:0000256" key="9">
    <source>
        <dbReference type="ARBA" id="ARBA00023136"/>
    </source>
</evidence>
<sequence>MSGRISTREAAGAARVGLALILRAAPGRAGASLAATIVSAGLPIATAWATKLVIDRLADPHDAITAPALALAGIGLAATVLPGLGRYLHAQIGRATGVLATDRLFGAAERQVGLRRFEDPAFLDRLRLAKQSTTDFGGLVDGAGSTLRGTLTLVGFIGSLLILSPTMTALVLVAGVPVLIAELRLSRMRAGMLWDNEQAHRREFFYGGLLTGVQAATEIRLFGIGPVLRARMLGERRRADQAERRMDLREFVTQAALGALGAAVAGGGLWWAVTAAHDGGLTVGDVVMFVAALTGIQNALNTLVASIAATYGQLLGLTHYVAVTRAEPDLVSATAGPAVVPAPGAGIEFHDVWFRYSDEHPWVLNGVDLSIAHGRAVALVGLNGAGKSTLVKLLCRMYDPTRGRITWDGVDLREIPPAALRERISAVFQDHMNYDMSAAENIALGDPAHLDDRDRIEAAAQRAGIHEKLAALPRGYDTLLTRMFFSEADKENPDTGVVLSGGQWQRLALARAFIRVGRDLMILDEPGSGLDPQAEHEVHTRMREYREGRTSLLISHRLGAVRDADVIVVLAAGRVAEHGSHEELLDREGHYAKLFRLQAAGYQEAK</sequence>
<organism evidence="14 15">
    <name type="scientific">Embleya scabrispora</name>
    <dbReference type="NCBI Taxonomy" id="159449"/>
    <lineage>
        <taxon>Bacteria</taxon>
        <taxon>Bacillati</taxon>
        <taxon>Actinomycetota</taxon>
        <taxon>Actinomycetes</taxon>
        <taxon>Kitasatosporales</taxon>
        <taxon>Streptomycetaceae</taxon>
        <taxon>Embleya</taxon>
    </lineage>
</organism>
<keyword evidence="4" id="KW-0997">Cell inner membrane</keyword>
<keyword evidence="7" id="KW-0067">ATP-binding</keyword>
<evidence type="ECO:0000259" key="13">
    <source>
        <dbReference type="PROSITE" id="PS50929"/>
    </source>
</evidence>
<feature type="transmembrane region" description="Helical" evidence="11">
    <location>
        <begin position="251"/>
        <end position="273"/>
    </location>
</feature>
<dbReference type="PROSITE" id="PS50893">
    <property type="entry name" value="ABC_TRANSPORTER_2"/>
    <property type="match status" value="1"/>
</dbReference>
<feature type="domain" description="ABC transporter" evidence="12">
    <location>
        <begin position="347"/>
        <end position="597"/>
    </location>
</feature>
<dbReference type="Proteomes" id="UP000190037">
    <property type="component" value="Unassembled WGS sequence"/>
</dbReference>
<dbReference type="STRING" id="159449.B4N89_33200"/>
<evidence type="ECO:0000313" key="15">
    <source>
        <dbReference type="Proteomes" id="UP000190037"/>
    </source>
</evidence>
<dbReference type="SUPFAM" id="SSF90123">
    <property type="entry name" value="ABC transporter transmembrane region"/>
    <property type="match status" value="1"/>
</dbReference>
<evidence type="ECO:0000259" key="12">
    <source>
        <dbReference type="PROSITE" id="PS50893"/>
    </source>
</evidence>
<keyword evidence="2" id="KW-0813">Transport</keyword>
<feature type="domain" description="ABC transmembrane type-1" evidence="13">
    <location>
        <begin position="31"/>
        <end position="312"/>
    </location>
</feature>
<dbReference type="PANTHER" id="PTHR43394">
    <property type="entry name" value="ATP-DEPENDENT PERMEASE MDL1, MITOCHONDRIAL"/>
    <property type="match status" value="1"/>
</dbReference>
<evidence type="ECO:0000256" key="5">
    <source>
        <dbReference type="ARBA" id="ARBA00022692"/>
    </source>
</evidence>
<evidence type="ECO:0000256" key="7">
    <source>
        <dbReference type="ARBA" id="ARBA00022840"/>
    </source>
</evidence>
<dbReference type="PROSITE" id="PS00211">
    <property type="entry name" value="ABC_TRANSPORTER_1"/>
    <property type="match status" value="1"/>
</dbReference>
<feature type="transmembrane region" description="Helical" evidence="11">
    <location>
        <begin position="64"/>
        <end position="84"/>
    </location>
</feature>
<keyword evidence="8 11" id="KW-1133">Transmembrane helix</keyword>
<keyword evidence="3" id="KW-1003">Cell membrane</keyword>
<dbReference type="GO" id="GO:0016887">
    <property type="term" value="F:ATP hydrolysis activity"/>
    <property type="evidence" value="ECO:0007669"/>
    <property type="project" value="InterPro"/>
</dbReference>
<dbReference type="InterPro" id="IPR003439">
    <property type="entry name" value="ABC_transporter-like_ATP-bd"/>
</dbReference>
<evidence type="ECO:0000256" key="3">
    <source>
        <dbReference type="ARBA" id="ARBA00022475"/>
    </source>
</evidence>
<dbReference type="RefSeq" id="WP_078980171.1">
    <property type="nucleotide sequence ID" value="NZ_MWQN01000002.1"/>
</dbReference>
<dbReference type="InterPro" id="IPR011527">
    <property type="entry name" value="ABC1_TM_dom"/>
</dbReference>
<dbReference type="InterPro" id="IPR039421">
    <property type="entry name" value="Type_1_exporter"/>
</dbReference>
<dbReference type="GO" id="GO:0005524">
    <property type="term" value="F:ATP binding"/>
    <property type="evidence" value="ECO:0007669"/>
    <property type="project" value="UniProtKB-KW"/>
</dbReference>
<dbReference type="InterPro" id="IPR027417">
    <property type="entry name" value="P-loop_NTPase"/>
</dbReference>
<evidence type="ECO:0000256" key="6">
    <source>
        <dbReference type="ARBA" id="ARBA00022741"/>
    </source>
</evidence>
<evidence type="ECO:0000256" key="10">
    <source>
        <dbReference type="ARBA" id="ARBA00023455"/>
    </source>
</evidence>
<accession>A0A1T3NQS8</accession>
<dbReference type="GO" id="GO:0015421">
    <property type="term" value="F:ABC-type oligopeptide transporter activity"/>
    <property type="evidence" value="ECO:0007669"/>
    <property type="project" value="TreeGrafter"/>
</dbReference>
<reference evidence="14 15" key="1">
    <citation type="submission" date="2017-03" db="EMBL/GenBank/DDBJ databases">
        <title>Draft genome sequence of Streptomyces scabrisporus NF3, endophyte isolated from Amphipterygium adstringens.</title>
        <authorList>
            <person name="Vazquez M."/>
            <person name="Ceapa C.D."/>
            <person name="Rodriguez Luna D."/>
            <person name="Sanchez Esquivel S."/>
        </authorList>
    </citation>
    <scope>NUCLEOTIDE SEQUENCE [LARGE SCALE GENOMIC DNA]</scope>
    <source>
        <strain evidence="14 15">NF3</strain>
    </source>
</reference>